<name>A0A3D9B2K6_9FLAO</name>
<dbReference type="RefSeq" id="WP_116098939.1">
    <property type="nucleotide sequence ID" value="NZ_QNVU01000024.1"/>
</dbReference>
<organism evidence="1 2">
    <name type="scientific">Candidatus Chryseobacterium massiliense</name>
    <dbReference type="NCBI Taxonomy" id="204089"/>
    <lineage>
        <taxon>Bacteria</taxon>
        <taxon>Pseudomonadati</taxon>
        <taxon>Bacteroidota</taxon>
        <taxon>Flavobacteriia</taxon>
        <taxon>Flavobacteriales</taxon>
        <taxon>Weeksellaceae</taxon>
        <taxon>Chryseobacterium group</taxon>
        <taxon>Chryseobacterium</taxon>
    </lineage>
</organism>
<proteinExistence type="predicted"/>
<reference evidence="1 2" key="1">
    <citation type="journal article" date="2004" name="Emerg. Infect. Dis.">
        <title>Amoebae-resisting bacteria isolated from human nasal swabs by amoebal coculture.</title>
        <authorList>
            <person name="Greub G."/>
            <person name="La Scola B."/>
            <person name="Raoult D."/>
        </authorList>
    </citation>
    <scope>NUCLEOTIDE SEQUENCE [LARGE SCALE GENOMIC DNA]</scope>
    <source>
        <strain evidence="1 2">CCUG 51329</strain>
    </source>
</reference>
<evidence type="ECO:0000313" key="2">
    <source>
        <dbReference type="Proteomes" id="UP000256924"/>
    </source>
</evidence>
<protein>
    <submittedName>
        <fullName evidence="1">Uncharacterized protein</fullName>
    </submittedName>
</protein>
<dbReference type="AlphaFoldDB" id="A0A3D9B2K6"/>
<keyword evidence="2" id="KW-1185">Reference proteome</keyword>
<sequence length="154" mass="17472">MENTNTETKKTDLDLTKIEVKETDLDHSLDTEEVEKSKLLINGLYYESDDFGRFSEDELKNARVKYGKRLRYLKVITPDGDSEFIIKKPSRATSSAVRDALDKKDENLAQNIMISNCVVLGDLADIEEDAVVFTKVTTFITSMVQEAELEAKKL</sequence>
<accession>A0A3D9B2K6</accession>
<dbReference type="EMBL" id="QNVU01000024">
    <property type="protein sequence ID" value="REC47874.1"/>
    <property type="molecule type" value="Genomic_DNA"/>
</dbReference>
<evidence type="ECO:0000313" key="1">
    <source>
        <dbReference type="EMBL" id="REC47874.1"/>
    </source>
</evidence>
<comment type="caution">
    <text evidence="1">The sequence shown here is derived from an EMBL/GenBank/DDBJ whole genome shotgun (WGS) entry which is preliminary data.</text>
</comment>
<dbReference type="Proteomes" id="UP000256924">
    <property type="component" value="Unassembled WGS sequence"/>
</dbReference>
<gene>
    <name evidence="1" type="ORF">DRF68_12595</name>
</gene>